<gene>
    <name evidence="10" type="ORF">DM01DRAFT_1120621</name>
</gene>
<accession>A0A1X2GTL6</accession>
<feature type="transmembrane region" description="Helical" evidence="7">
    <location>
        <begin position="58"/>
        <end position="77"/>
    </location>
</feature>
<feature type="transmembrane region" description="Helical" evidence="7">
    <location>
        <begin position="321"/>
        <end position="339"/>
    </location>
</feature>
<dbReference type="Proteomes" id="UP000242146">
    <property type="component" value="Unassembled WGS sequence"/>
</dbReference>
<reference evidence="10 11" key="1">
    <citation type="submission" date="2016-07" db="EMBL/GenBank/DDBJ databases">
        <title>Pervasive Adenine N6-methylation of Active Genes in Fungi.</title>
        <authorList>
            <consortium name="DOE Joint Genome Institute"/>
            <person name="Mondo S.J."/>
            <person name="Dannebaum R.O."/>
            <person name="Kuo R.C."/>
            <person name="Labutti K."/>
            <person name="Haridas S."/>
            <person name="Kuo A."/>
            <person name="Salamov A."/>
            <person name="Ahrendt S.R."/>
            <person name="Lipzen A."/>
            <person name="Sullivan W."/>
            <person name="Andreopoulos W.B."/>
            <person name="Clum A."/>
            <person name="Lindquist E."/>
            <person name="Daum C."/>
            <person name="Ramamoorthy G.K."/>
            <person name="Gryganskyi A."/>
            <person name="Culley D."/>
            <person name="Magnuson J.K."/>
            <person name="James T.Y."/>
            <person name="O'Malley M.A."/>
            <person name="Stajich J.E."/>
            <person name="Spatafora J.W."/>
            <person name="Visel A."/>
            <person name="Grigoriev I.V."/>
        </authorList>
    </citation>
    <scope>NUCLEOTIDE SEQUENCE [LARGE SCALE GENOMIC DNA]</scope>
    <source>
        <strain evidence="10 11">NRRL 3301</strain>
    </source>
</reference>
<dbReference type="Gene3D" id="3.40.50.80">
    <property type="entry name" value="Nucleotide-binding domain of ferredoxin-NADP reductase (FNR) module"/>
    <property type="match status" value="1"/>
</dbReference>
<keyword evidence="5" id="KW-0813">Transport</keyword>
<dbReference type="GO" id="GO:0005886">
    <property type="term" value="C:plasma membrane"/>
    <property type="evidence" value="ECO:0007669"/>
    <property type="project" value="TreeGrafter"/>
</dbReference>
<dbReference type="Pfam" id="PF01794">
    <property type="entry name" value="Ferric_reduct"/>
    <property type="match status" value="1"/>
</dbReference>
<keyword evidence="6 7" id="KW-0472">Membrane</keyword>
<dbReference type="InterPro" id="IPR050369">
    <property type="entry name" value="RBOH/FRE"/>
</dbReference>
<dbReference type="PANTHER" id="PTHR11972:SF69">
    <property type="entry name" value="FERRIC REDUCTION OXIDASE 6-RELATED"/>
    <property type="match status" value="1"/>
</dbReference>
<comment type="caution">
    <text evidence="10">The sequence shown here is derived from an EMBL/GenBank/DDBJ whole genome shotgun (WGS) entry which is preliminary data.</text>
</comment>
<evidence type="ECO:0000256" key="4">
    <source>
        <dbReference type="ARBA" id="ARBA00023002"/>
    </source>
</evidence>
<evidence type="ECO:0000259" key="8">
    <source>
        <dbReference type="Pfam" id="PF01794"/>
    </source>
</evidence>
<feature type="domain" description="Ferric oxidoreductase" evidence="8">
    <location>
        <begin position="192"/>
        <end position="335"/>
    </location>
</feature>
<keyword evidence="2 7" id="KW-0812">Transmembrane</keyword>
<organism evidence="10 11">
    <name type="scientific">Hesseltinella vesiculosa</name>
    <dbReference type="NCBI Taxonomy" id="101127"/>
    <lineage>
        <taxon>Eukaryota</taxon>
        <taxon>Fungi</taxon>
        <taxon>Fungi incertae sedis</taxon>
        <taxon>Mucoromycota</taxon>
        <taxon>Mucoromycotina</taxon>
        <taxon>Mucoromycetes</taxon>
        <taxon>Mucorales</taxon>
        <taxon>Cunninghamellaceae</taxon>
        <taxon>Hesseltinella</taxon>
    </lineage>
</organism>
<protein>
    <submittedName>
        <fullName evidence="10">Uncharacterized protein</fullName>
    </submittedName>
</protein>
<dbReference type="EMBL" id="MCGT01000003">
    <property type="protein sequence ID" value="ORX61340.1"/>
    <property type="molecule type" value="Genomic_DNA"/>
</dbReference>
<dbReference type="PANTHER" id="PTHR11972">
    <property type="entry name" value="NADPH OXIDASE"/>
    <property type="match status" value="1"/>
</dbReference>
<dbReference type="GO" id="GO:0016491">
    <property type="term" value="F:oxidoreductase activity"/>
    <property type="evidence" value="ECO:0007669"/>
    <property type="project" value="UniProtKB-KW"/>
</dbReference>
<feature type="transmembrane region" description="Helical" evidence="7">
    <location>
        <begin position="227"/>
        <end position="247"/>
    </location>
</feature>
<feature type="transmembrane region" description="Helical" evidence="7">
    <location>
        <begin position="193"/>
        <end position="215"/>
    </location>
</feature>
<keyword evidence="11" id="KW-1185">Reference proteome</keyword>
<keyword evidence="3 7" id="KW-1133">Transmembrane helix</keyword>
<evidence type="ECO:0000256" key="7">
    <source>
        <dbReference type="SAM" id="Phobius"/>
    </source>
</evidence>
<feature type="transmembrane region" description="Helical" evidence="7">
    <location>
        <begin position="153"/>
        <end position="173"/>
    </location>
</feature>
<feature type="domain" description="Ferric reductase NAD binding" evidence="9">
    <location>
        <begin position="503"/>
        <end position="610"/>
    </location>
</feature>
<evidence type="ECO:0000256" key="5">
    <source>
        <dbReference type="ARBA" id="ARBA00023065"/>
    </source>
</evidence>
<evidence type="ECO:0000259" key="9">
    <source>
        <dbReference type="Pfam" id="PF08030"/>
    </source>
</evidence>
<feature type="transmembrane region" description="Helical" evidence="7">
    <location>
        <begin position="291"/>
        <end position="309"/>
    </location>
</feature>
<dbReference type="STRING" id="101127.A0A1X2GTL6"/>
<evidence type="ECO:0000256" key="2">
    <source>
        <dbReference type="ARBA" id="ARBA00022692"/>
    </source>
</evidence>
<proteinExistence type="predicted"/>
<dbReference type="InterPro" id="IPR039261">
    <property type="entry name" value="FNR_nucleotide-bd"/>
</dbReference>
<dbReference type="AlphaFoldDB" id="A0A1X2GTL6"/>
<dbReference type="OrthoDB" id="4494341at2759"/>
<dbReference type="SUPFAM" id="SSF52343">
    <property type="entry name" value="Ferredoxin reductase-like, C-terminal NADP-linked domain"/>
    <property type="match status" value="1"/>
</dbReference>
<evidence type="ECO:0000313" key="11">
    <source>
        <dbReference type="Proteomes" id="UP000242146"/>
    </source>
</evidence>
<dbReference type="Pfam" id="PF08030">
    <property type="entry name" value="NAD_binding_6"/>
    <property type="match status" value="1"/>
</dbReference>
<sequence>MPRFTRQSLIWSLGALICIYVCAQTWLSVQWLFTSIRDSVPPSSTYSPENHIRYEREYTTLIASAGLIVGLYVALAFSRQWLKRTSLTNASANASSLATDDLPATKETSTAAPYDMSPQPQPLSLPAWFIWLRQIWCYEYRPFATTIQAGQGVILLTFVGIHIGLIVGIPLASSSQDDPFFHHQLVSNRVAQMALVDLSVAVGLSVRTSIVWRWLGLSDLRSTITWHWWFAMAGYVGVLYHACFQWTKHYYRHYLEKQSLILVASATDLGNPLDGAMFASMTWWRLVISNHHYFTGFLMSICMAALWVSAHPIVRTYAYSVFRAVHVGAFVGLALVSFWHHWVLAYFYISVLGLWLVDVITRCRDPLVEVIGLDIVAPQLVQLQIFEPVHKNTGRPCRPSGFYPGQFAYFGFSRHRLFDLVWSQPFSISRVVKLSPGHNDDTMPGLSGQPSVISLYIKVSGKRTQQLYDMVSKNSKDAWPSVRLGTPLGQPLAMWDRFESFPVIVLVAEGIGITPWLSVVQAMSQQQQPTCVYVIWTVRDSSSVRAMVQDTDLQHAQWRVHITSDYASIPSRSPDQLDAIDYHHGRPLYTKLLNDIRLKHPKVNVLLGLCAHDDTIATCGNLARSSKFSHPHAFWKVKTERFEFL</sequence>
<evidence type="ECO:0000256" key="6">
    <source>
        <dbReference type="ARBA" id="ARBA00023136"/>
    </source>
</evidence>
<dbReference type="GO" id="GO:0006811">
    <property type="term" value="P:monoatomic ion transport"/>
    <property type="evidence" value="ECO:0007669"/>
    <property type="project" value="UniProtKB-KW"/>
</dbReference>
<evidence type="ECO:0000256" key="1">
    <source>
        <dbReference type="ARBA" id="ARBA00004141"/>
    </source>
</evidence>
<evidence type="ECO:0000313" key="10">
    <source>
        <dbReference type="EMBL" id="ORX61340.1"/>
    </source>
</evidence>
<comment type="subcellular location">
    <subcellularLocation>
        <location evidence="1">Membrane</location>
        <topology evidence="1">Multi-pass membrane protein</topology>
    </subcellularLocation>
</comment>
<name>A0A1X2GTL6_9FUNG</name>
<keyword evidence="5" id="KW-0406">Ion transport</keyword>
<dbReference type="InterPro" id="IPR013121">
    <property type="entry name" value="Fe_red_NAD-bd_6"/>
</dbReference>
<evidence type="ECO:0000256" key="3">
    <source>
        <dbReference type="ARBA" id="ARBA00022989"/>
    </source>
</evidence>
<keyword evidence="4" id="KW-0560">Oxidoreductase</keyword>
<dbReference type="InterPro" id="IPR013130">
    <property type="entry name" value="Fe3_Rdtase_TM_dom"/>
</dbReference>